<organism evidence="3 4">
    <name type="scientific">Methanosarcina thermophila</name>
    <dbReference type="NCBI Taxonomy" id="2210"/>
    <lineage>
        <taxon>Archaea</taxon>
        <taxon>Methanobacteriati</taxon>
        <taxon>Methanobacteriota</taxon>
        <taxon>Stenosarchaea group</taxon>
        <taxon>Methanomicrobia</taxon>
        <taxon>Methanosarcinales</taxon>
        <taxon>Methanosarcinaceae</taxon>
        <taxon>Methanosarcina</taxon>
    </lineage>
</organism>
<dbReference type="EMBL" id="AP017646">
    <property type="protein sequence ID" value="BAW28745.1"/>
    <property type="molecule type" value="Genomic_DNA"/>
</dbReference>
<name>A0A3G9CRS5_METTE</name>
<feature type="domain" description="CRISPR type III-associated protein" evidence="2">
    <location>
        <begin position="8"/>
        <end position="142"/>
    </location>
</feature>
<gene>
    <name evidence="3" type="ORF">MESMT1_0815</name>
</gene>
<proteinExistence type="predicted"/>
<dbReference type="InterPro" id="IPR007522">
    <property type="entry name" value="CRISPR-assoc_prot_TM1795"/>
</dbReference>
<evidence type="ECO:0000313" key="3">
    <source>
        <dbReference type="EMBL" id="BAW28745.1"/>
    </source>
</evidence>
<evidence type="ECO:0000313" key="4">
    <source>
        <dbReference type="Proteomes" id="UP000265557"/>
    </source>
</evidence>
<evidence type="ECO:0000259" key="2">
    <source>
        <dbReference type="Pfam" id="PF03787"/>
    </source>
</evidence>
<dbReference type="AlphaFoldDB" id="A0A3G9CRS5"/>
<dbReference type="InterPro" id="IPR005537">
    <property type="entry name" value="RAMP_III_fam"/>
</dbReference>
<dbReference type="Pfam" id="PF03787">
    <property type="entry name" value="RAMPs"/>
    <property type="match status" value="1"/>
</dbReference>
<evidence type="ECO:0000256" key="1">
    <source>
        <dbReference type="ARBA" id="ARBA00023118"/>
    </source>
</evidence>
<accession>A0A3G9CRS5</accession>
<dbReference type="GO" id="GO:0051607">
    <property type="term" value="P:defense response to virus"/>
    <property type="evidence" value="ECO:0007669"/>
    <property type="project" value="UniProtKB-KW"/>
</dbReference>
<dbReference type="NCBIfam" id="TIGR01894">
    <property type="entry name" value="cas_TM1795_cmr1"/>
    <property type="match status" value="1"/>
</dbReference>
<sequence>MNSFKLECEIITPMFLAGSNIREPELRPPSLKGIMRYWWRAVNGNLPLKDLKEQESNIFGASNEQIGKSKFNIRIQPKKLYAHGYNPIPYKRFQFEGFDPGQEISITLTSYHEVGKFEDILKLSLILGGLGRRTRRGFGSLKFSDQEIELENILELINRVGSGQYHIDNNRITLKNKSCFVESYPYLSEVMIGNVYPSWRQLLDKVAKASHKYCNDSLGSAAQCDKQGRQKTDRLSSPLYVSVIKNRNGEYLPIISTLNTVFNKDSTKRANFSVQDKLVQDKFKEMIL</sequence>
<reference evidence="3 4" key="1">
    <citation type="submission" date="2016-09" db="EMBL/GenBank/DDBJ databases">
        <title>Complete Genome Sequence of Methanosarcina thermophila MT-1.</title>
        <authorList>
            <person name="Kouzuma A."/>
        </authorList>
    </citation>
    <scope>NUCLEOTIDE SEQUENCE [LARGE SCALE GENOMIC DNA]</scope>
    <source>
        <strain evidence="3 4">MT-1</strain>
    </source>
</reference>
<dbReference type="Proteomes" id="UP000265557">
    <property type="component" value="Chromosome"/>
</dbReference>
<protein>
    <submittedName>
        <fullName evidence="3">CRISPR-associated RAMP protein, Cmr1 family</fullName>
    </submittedName>
</protein>
<keyword evidence="1" id="KW-0051">Antiviral defense</keyword>